<dbReference type="Proteomes" id="UP000075920">
    <property type="component" value="Unassembled WGS sequence"/>
</dbReference>
<dbReference type="EnsemblMetazoa" id="AMIN014868-RA">
    <property type="protein sequence ID" value="AMIN014868-PA"/>
    <property type="gene ID" value="AMIN014868"/>
</dbReference>
<organism evidence="1 2">
    <name type="scientific">Anopheles minimus</name>
    <dbReference type="NCBI Taxonomy" id="112268"/>
    <lineage>
        <taxon>Eukaryota</taxon>
        <taxon>Metazoa</taxon>
        <taxon>Ecdysozoa</taxon>
        <taxon>Arthropoda</taxon>
        <taxon>Hexapoda</taxon>
        <taxon>Insecta</taxon>
        <taxon>Pterygota</taxon>
        <taxon>Neoptera</taxon>
        <taxon>Endopterygota</taxon>
        <taxon>Diptera</taxon>
        <taxon>Nematocera</taxon>
        <taxon>Culicoidea</taxon>
        <taxon>Culicidae</taxon>
        <taxon>Anophelinae</taxon>
        <taxon>Anopheles</taxon>
    </lineage>
</organism>
<evidence type="ECO:0000313" key="1">
    <source>
        <dbReference type="EnsemblMetazoa" id="AMIN014868-PA"/>
    </source>
</evidence>
<reference evidence="1" key="2">
    <citation type="submission" date="2020-05" db="UniProtKB">
        <authorList>
            <consortium name="EnsemblMetazoa"/>
        </authorList>
    </citation>
    <scope>IDENTIFICATION</scope>
    <source>
        <strain evidence="1">MINIMUS1</strain>
    </source>
</reference>
<accession>A0A182WQE5</accession>
<evidence type="ECO:0000313" key="2">
    <source>
        <dbReference type="Proteomes" id="UP000075920"/>
    </source>
</evidence>
<dbReference type="AlphaFoldDB" id="A0A182WQE5"/>
<name>A0A182WQE5_9DIPT</name>
<sequence length="67" mass="7821">MLTKYDGFIPVTSSVKCTVALRNSVKTSKDFKLQCSNYRPSDIEHNYVMSRTVRKKHSEYYLQQVLS</sequence>
<protein>
    <submittedName>
        <fullName evidence="1">Uncharacterized protein</fullName>
    </submittedName>
</protein>
<dbReference type="VEuPathDB" id="VectorBase:AMIN014868"/>
<keyword evidence="2" id="KW-1185">Reference proteome</keyword>
<proteinExistence type="predicted"/>
<reference evidence="2" key="1">
    <citation type="submission" date="2013-03" db="EMBL/GenBank/DDBJ databases">
        <title>The Genome Sequence of Anopheles minimus MINIMUS1.</title>
        <authorList>
            <consortium name="The Broad Institute Genomics Platform"/>
            <person name="Neafsey D.E."/>
            <person name="Walton C."/>
            <person name="Walker B."/>
            <person name="Young S.K."/>
            <person name="Zeng Q."/>
            <person name="Gargeya S."/>
            <person name="Fitzgerald M."/>
            <person name="Haas B."/>
            <person name="Abouelleil A."/>
            <person name="Allen A.W."/>
            <person name="Alvarado L."/>
            <person name="Arachchi H.M."/>
            <person name="Berlin A.M."/>
            <person name="Chapman S.B."/>
            <person name="Gainer-Dewar J."/>
            <person name="Goldberg J."/>
            <person name="Griggs A."/>
            <person name="Gujja S."/>
            <person name="Hansen M."/>
            <person name="Howarth C."/>
            <person name="Imamovic A."/>
            <person name="Ireland A."/>
            <person name="Larimer J."/>
            <person name="McCowan C."/>
            <person name="Murphy C."/>
            <person name="Pearson M."/>
            <person name="Poon T.W."/>
            <person name="Priest M."/>
            <person name="Roberts A."/>
            <person name="Saif S."/>
            <person name="Shea T."/>
            <person name="Sisk P."/>
            <person name="Sykes S."/>
            <person name="Wortman J."/>
            <person name="Nusbaum C."/>
            <person name="Birren B."/>
        </authorList>
    </citation>
    <scope>NUCLEOTIDE SEQUENCE [LARGE SCALE GENOMIC DNA]</scope>
    <source>
        <strain evidence="2">MINIMUS1</strain>
    </source>
</reference>